<dbReference type="Gene3D" id="2.40.50.140">
    <property type="entry name" value="Nucleic acid-binding proteins"/>
    <property type="match status" value="1"/>
</dbReference>
<sequence length="1952" mass="222273">MNQSTSLVFGHLLKEDQSYIILKPSMAAVKNGFSVTGQRQTITLDWRTIIKRCDDFSGPINGFLFVEFNSIVEQTCPRQSFFDVIGQIVSFRPLEASDPNTQRHYMKITLTNLESVHLQVTIFGSQAHQLSQYLKSNPTVTCVVIVMQFVKLNIWDGIGQAKSHYDVTKMFINSEIDEINDFKKELKVNVNGGTPEKSITTLPSYASSYIDDFKGDFPLKTISEITEPLKPMKFVLVGKIVNIRQNLRWCYGACYKCGKKINKVPKPNLSYTAPDNISETVEIQCLDPVCNDENFHDVISQTDESFTPSTVDKSSAISPLKISTDLKRNLHDIYDVDCGGDMSSTKTKRKSIGEGNTLLVPKLENHLMHSFPSKKTRKLNSFYLDNTKNINLGTNSTHVFSTTTNVNTSIYKDTFSNSSADASQFSSKFVTDAYKENNNNMDQLQAREKRRQRKIYLENKRSNKMNTRTKITNQSSYIVGQTENVSSFASPAIQNRNVQYSPSFTDVRTPLSNITNVRTTLSNTTNDNISFDKYSTSNVANKRQYNVLSNDMTSKNASTLTGSSSSIKLNPGCHKSKRKTTNLSPIPLIDLRDDVENIHQLINENLMVGISNEYLDHGDQNVVCQTCHAKLWRNESIRGKEKGNTDYSLCCGYGKVQLPELKRAPLSYETMFRNMDSKSKHFMKNIRRYNSMFSFTSMGGKIDTSINRGNAPYIFRLGGQNYHSIGSLLPSKESNPKFSQLYIYDTENEISNRQKCFGGEKDQSTSIDTDIIEDIKVMLDSNNVLVKSYRMVRDNFQKNPQVDMKLRLIGRRQRDGRTYNIPTASEVAALIIGDSCESIENRDIVVQTKSGFLQRISELHPSYLPLQYPLLFPYGDDGYSVDILHRGVAFTTNSKRAKCTMREYFAFRIQDRDHSFSLILNSKRLFQQFLVDAYTMMETERLHYIRKQQHVLRCESYENLHNQKARGTTNISNVGQRVILPSSFTGGARYMLQNYLDAMSLCKWFGYPDFFITFTCNPKWPEIKRFLKDTSLQPEDRPDILCRLFKIKLDAFIKDICYLSLPHSHICLFMHSDNKLPTVEFIDPIISAEIPDKVQEPELYSLVNEFMIHGPCGAQNMNCPCMVDNKCSKNFPKQFCNHSSVDQNGFPLYRRRDDGHFVEKSGVKLDNRNVVPYNKYLLKRYQTHINVEWCNQGSSIKYLFKYINKGPDRATVAVLPTSNECENNDAVDEITEYYDCRYLSACEASWRIFTYDVHCRYPSVVRLPFHLPNQQQIVYGEDDDIDDVLDKASVAASKFTSWMECNAINSEARDLTYVEFPTKFVWKLNGRFWSRRKVGKAIGRIHSVSPKLGEAYFLRILLNKVKGPTSFDDIRTVNGQTYASFRDACFALGLLDDDKEYIDAIKEASHSGSGFYLRFLFATLFMCNSMSKPEAVWENTWEYLADGILYNQRQRLKSPDLSLSEDEVKNLTLFEIEQILLRNNSTLKNFTNMPYPNVESVSSSNNRLIIEELDFDILVIKNDFDRMFLALTNEQCNIFVDIMSAVKENKGGVFFVYGYGGTGKTFLWKTISAAIRSDGNIVLNVASSGIASLLLPGGRTAHSRFILPFELTEDSFCKINPDGDLASLIRKTSLIIWDEAPMIHKHAFEALDRTLKDVLRCENSSISDIPFRGKVIVFGGDFRQILPVVPGGSRQNIVNASLSSSYLWQHCKVYRLTKNMRLSVGKDQANIEKIKDFASWLLDIGEGKLGGPNDGETIIDVPDDILIKDADDPIGSLIEFVYPSILEKYSTTNYFQERAILAPKNEVVQEINDRLLNKFPGDEVEYLSSDSICESEFVHNQFDANLYSPDVLNGLKVSGLPNHKLVLKIGVPVMLLRNIDQKNGLCNGTRLQVISLGKRVIEARIITGTNIGNRTFIPRMSLTPSEKKIPFKFTRRQFPLASLLFLYILSTNDQFI</sequence>
<comment type="caution">
    <text evidence="6">The sequence shown here is derived from an EMBL/GenBank/DDBJ whole genome shotgun (WGS) entry which is preliminary data.</text>
</comment>
<feature type="domain" description="Helitron helicase-like" evidence="4">
    <location>
        <begin position="904"/>
        <end position="1063"/>
    </location>
</feature>
<comment type="similarity">
    <text evidence="1">Belongs to the helicase family.</text>
</comment>
<evidence type="ECO:0000259" key="4">
    <source>
        <dbReference type="Pfam" id="PF14214"/>
    </source>
</evidence>
<evidence type="ECO:0000259" key="3">
    <source>
        <dbReference type="Pfam" id="PF05970"/>
    </source>
</evidence>
<organism evidence="6 7">
    <name type="scientific">Lactuca sativa</name>
    <name type="common">Garden lettuce</name>
    <dbReference type="NCBI Taxonomy" id="4236"/>
    <lineage>
        <taxon>Eukaryota</taxon>
        <taxon>Viridiplantae</taxon>
        <taxon>Streptophyta</taxon>
        <taxon>Embryophyta</taxon>
        <taxon>Tracheophyta</taxon>
        <taxon>Spermatophyta</taxon>
        <taxon>Magnoliopsida</taxon>
        <taxon>eudicotyledons</taxon>
        <taxon>Gunneridae</taxon>
        <taxon>Pentapetalae</taxon>
        <taxon>asterids</taxon>
        <taxon>campanulids</taxon>
        <taxon>Asterales</taxon>
        <taxon>Asteraceae</taxon>
        <taxon>Cichorioideae</taxon>
        <taxon>Cichorieae</taxon>
        <taxon>Lactucinae</taxon>
        <taxon>Lactuca</taxon>
    </lineage>
</organism>
<evidence type="ECO:0000313" key="6">
    <source>
        <dbReference type="EMBL" id="KAJ0203312.1"/>
    </source>
</evidence>
<dbReference type="GO" id="GO:0005524">
    <property type="term" value="F:ATP binding"/>
    <property type="evidence" value="ECO:0007669"/>
    <property type="project" value="UniProtKB-KW"/>
</dbReference>
<dbReference type="GO" id="GO:0006310">
    <property type="term" value="P:DNA recombination"/>
    <property type="evidence" value="ECO:0007669"/>
    <property type="project" value="UniProtKB-KW"/>
</dbReference>
<comment type="catalytic activity">
    <reaction evidence="1">
        <text>ATP + H2O = ADP + phosphate + H(+)</text>
        <dbReference type="Rhea" id="RHEA:13065"/>
        <dbReference type="ChEBI" id="CHEBI:15377"/>
        <dbReference type="ChEBI" id="CHEBI:15378"/>
        <dbReference type="ChEBI" id="CHEBI:30616"/>
        <dbReference type="ChEBI" id="CHEBI:43474"/>
        <dbReference type="ChEBI" id="CHEBI:456216"/>
        <dbReference type="EC" id="5.6.2.3"/>
    </reaction>
</comment>
<dbReference type="Gene3D" id="3.40.50.300">
    <property type="entry name" value="P-loop containing nucleotide triphosphate hydrolases"/>
    <property type="match status" value="1"/>
</dbReference>
<dbReference type="InterPro" id="IPR049163">
    <property type="entry name" value="Pif1-like_2B_dom"/>
</dbReference>
<dbReference type="Pfam" id="PF05970">
    <property type="entry name" value="PIF1"/>
    <property type="match status" value="1"/>
</dbReference>
<dbReference type="SUPFAM" id="SSF52540">
    <property type="entry name" value="P-loop containing nucleoside triphosphate hydrolases"/>
    <property type="match status" value="2"/>
</dbReference>
<dbReference type="EMBL" id="NBSK02000005">
    <property type="protein sequence ID" value="KAJ0203312.1"/>
    <property type="molecule type" value="Genomic_DNA"/>
</dbReference>
<feature type="domain" description="DNA helicase Pif1-like 2B" evidence="5">
    <location>
        <begin position="1848"/>
        <end position="1892"/>
    </location>
</feature>
<keyword evidence="1" id="KW-0067">ATP-binding</keyword>
<dbReference type="Pfam" id="PF14214">
    <property type="entry name" value="Helitron_like_N"/>
    <property type="match status" value="1"/>
</dbReference>
<dbReference type="Proteomes" id="UP000235145">
    <property type="component" value="Unassembled WGS sequence"/>
</dbReference>
<keyword evidence="1" id="KW-0347">Helicase</keyword>
<evidence type="ECO:0000256" key="2">
    <source>
        <dbReference type="SAM" id="MobiDB-lite"/>
    </source>
</evidence>
<dbReference type="SUPFAM" id="SSF50249">
    <property type="entry name" value="Nucleic acid-binding proteins"/>
    <property type="match status" value="1"/>
</dbReference>
<dbReference type="Pfam" id="PF21530">
    <property type="entry name" value="Pif1_2B_dom"/>
    <property type="match status" value="1"/>
</dbReference>
<dbReference type="PANTHER" id="PTHR10492:SF93">
    <property type="entry name" value="ATP-DEPENDENT DNA HELICASE"/>
    <property type="match status" value="1"/>
</dbReference>
<dbReference type="GO" id="GO:0006281">
    <property type="term" value="P:DNA repair"/>
    <property type="evidence" value="ECO:0007669"/>
    <property type="project" value="UniProtKB-KW"/>
</dbReference>
<evidence type="ECO:0000259" key="5">
    <source>
        <dbReference type="Pfam" id="PF21530"/>
    </source>
</evidence>
<keyword evidence="1" id="KW-0547">Nucleotide-binding</keyword>
<comment type="cofactor">
    <cofactor evidence="1">
        <name>Mg(2+)</name>
        <dbReference type="ChEBI" id="CHEBI:18420"/>
    </cofactor>
</comment>
<proteinExistence type="inferred from homology"/>
<keyword evidence="1" id="KW-0378">Hydrolase</keyword>
<dbReference type="GO" id="GO:0043139">
    <property type="term" value="F:5'-3' DNA helicase activity"/>
    <property type="evidence" value="ECO:0007669"/>
    <property type="project" value="UniProtKB-EC"/>
</dbReference>
<feature type="compositionally biased region" description="Polar residues" evidence="2">
    <location>
        <begin position="556"/>
        <end position="568"/>
    </location>
</feature>
<dbReference type="InterPro" id="IPR012340">
    <property type="entry name" value="NA-bd_OB-fold"/>
</dbReference>
<keyword evidence="1" id="KW-0234">DNA repair</keyword>
<keyword evidence="7" id="KW-1185">Reference proteome</keyword>
<protein>
    <recommendedName>
        <fullName evidence="1">ATP-dependent DNA helicase</fullName>
        <ecNumber evidence="1">5.6.2.3</ecNumber>
    </recommendedName>
</protein>
<keyword evidence="1" id="KW-0233">DNA recombination</keyword>
<gene>
    <name evidence="6" type="ORF">LSAT_V11C500230360</name>
</gene>
<dbReference type="InterPro" id="IPR027417">
    <property type="entry name" value="P-loop_NTPase"/>
</dbReference>
<dbReference type="InterPro" id="IPR010285">
    <property type="entry name" value="DNA_helicase_pif1-like_DEAD"/>
</dbReference>
<feature type="domain" description="DNA helicase Pif1-like DEAD-box helicase" evidence="3">
    <location>
        <begin position="1527"/>
        <end position="1746"/>
    </location>
</feature>
<accession>A0A9R1XCI7</accession>
<evidence type="ECO:0000256" key="1">
    <source>
        <dbReference type="RuleBase" id="RU363044"/>
    </source>
</evidence>
<keyword evidence="1" id="KW-0227">DNA damage</keyword>
<dbReference type="CDD" id="cd04481">
    <property type="entry name" value="RPA1_DBD_B_like"/>
    <property type="match status" value="1"/>
</dbReference>
<dbReference type="InterPro" id="IPR025476">
    <property type="entry name" value="Helitron_helicase-like"/>
</dbReference>
<dbReference type="GO" id="GO:0000723">
    <property type="term" value="P:telomere maintenance"/>
    <property type="evidence" value="ECO:0007669"/>
    <property type="project" value="InterPro"/>
</dbReference>
<dbReference type="GO" id="GO:0016787">
    <property type="term" value="F:hydrolase activity"/>
    <property type="evidence" value="ECO:0007669"/>
    <property type="project" value="UniProtKB-KW"/>
</dbReference>
<feature type="region of interest" description="Disordered" evidence="2">
    <location>
        <begin position="556"/>
        <end position="578"/>
    </location>
</feature>
<name>A0A9R1XCI7_LACSA</name>
<dbReference type="PANTHER" id="PTHR10492">
    <property type="match status" value="1"/>
</dbReference>
<evidence type="ECO:0000313" key="7">
    <source>
        <dbReference type="Proteomes" id="UP000235145"/>
    </source>
</evidence>
<dbReference type="EC" id="5.6.2.3" evidence="1"/>
<reference evidence="6 7" key="1">
    <citation type="journal article" date="2017" name="Nat. Commun.">
        <title>Genome assembly with in vitro proximity ligation data and whole-genome triplication in lettuce.</title>
        <authorList>
            <person name="Reyes-Chin-Wo S."/>
            <person name="Wang Z."/>
            <person name="Yang X."/>
            <person name="Kozik A."/>
            <person name="Arikit S."/>
            <person name="Song C."/>
            <person name="Xia L."/>
            <person name="Froenicke L."/>
            <person name="Lavelle D.O."/>
            <person name="Truco M.J."/>
            <person name="Xia R."/>
            <person name="Zhu S."/>
            <person name="Xu C."/>
            <person name="Xu H."/>
            <person name="Xu X."/>
            <person name="Cox K."/>
            <person name="Korf I."/>
            <person name="Meyers B.C."/>
            <person name="Michelmore R.W."/>
        </authorList>
    </citation>
    <scope>NUCLEOTIDE SEQUENCE [LARGE SCALE GENOMIC DNA]</scope>
    <source>
        <strain evidence="7">cv. Salinas</strain>
        <tissue evidence="6">Seedlings</tissue>
    </source>
</reference>